<dbReference type="RefSeq" id="WP_406693872.1">
    <property type="nucleotide sequence ID" value="NZ_CP155447.1"/>
</dbReference>
<gene>
    <name evidence="2" type="ORF">V5E97_22815</name>
</gene>
<protein>
    <recommendedName>
        <fullName evidence="3">Alpha/beta hydrolase</fullName>
    </recommendedName>
</protein>
<name>A0AAU7C7P9_9BACT</name>
<organism evidence="2">
    <name type="scientific">Singulisphaera sp. Ch08</name>
    <dbReference type="NCBI Taxonomy" id="3120278"/>
    <lineage>
        <taxon>Bacteria</taxon>
        <taxon>Pseudomonadati</taxon>
        <taxon>Planctomycetota</taxon>
        <taxon>Planctomycetia</taxon>
        <taxon>Isosphaerales</taxon>
        <taxon>Isosphaeraceae</taxon>
        <taxon>Singulisphaera</taxon>
    </lineage>
</organism>
<sequence>MQTWDGLMKNTVITLFLMSLGSSVRADELDLPPRLSSAQNGTEFARSIADLPLKEREAKILAEFERGNVPRFLRSLVPVSVTTEKAKATYKVTPDYLAIGSDDDYFLTPMTPFTAQKIADRLGCLLPTPKMVDDIYAAAAIKLNPSPIPPTSAMTTVPVFLRHNETVRDQRKGKALGTLVAGHKKDVVIANRVFAMPGNVAIYGWHKEVGSPIQPLYTGHIASWVDYSHGIRLVSRRMTLNGDSADVGEVLADPSLASLLSHDGVMSRSRYELTEFPAEPGAKPRSRPTSFGSAPGETNEEYRVEPGVRIVINRPVTVSEKPVLLVYYALPNGATIEQTIGKAVQPGEDWHFEIQHIGAQTRFLREKLKDRTLVVAYLENNLKSWPAWRKTHGDKAIAKVLDSVQGRFDAARTRVVFNGHSGGGSLIFGYLNGLEAIPDEVERIAFLDSDYAYETDRHRDKLATWLLASDSHFLCVLAYNDAVALLNGKTFVSAAGGTWGRSHLMQADLEPSFSFQKRLTDGMHRIRALEGRASFFLKENPEKKIFHTVQVERNGFIESLLSGTRLDEVGYSYFGDRAYSPFIRAD</sequence>
<dbReference type="AlphaFoldDB" id="A0AAU7C7P9"/>
<dbReference type="EMBL" id="CP155447">
    <property type="protein sequence ID" value="XBH01181.1"/>
    <property type="molecule type" value="Genomic_DNA"/>
</dbReference>
<feature type="region of interest" description="Disordered" evidence="1">
    <location>
        <begin position="277"/>
        <end position="299"/>
    </location>
</feature>
<evidence type="ECO:0008006" key="3">
    <source>
        <dbReference type="Google" id="ProtNLM"/>
    </source>
</evidence>
<reference evidence="2" key="1">
    <citation type="submission" date="2024-05" db="EMBL/GenBank/DDBJ databases">
        <title>Planctomycetes of the genus Singulisphaera possess chitinolytic capabilities.</title>
        <authorList>
            <person name="Ivanova A."/>
        </authorList>
    </citation>
    <scope>NUCLEOTIDE SEQUENCE</scope>
    <source>
        <strain evidence="2">Ch08T</strain>
    </source>
</reference>
<evidence type="ECO:0000313" key="2">
    <source>
        <dbReference type="EMBL" id="XBH01181.1"/>
    </source>
</evidence>
<proteinExistence type="predicted"/>
<evidence type="ECO:0000256" key="1">
    <source>
        <dbReference type="SAM" id="MobiDB-lite"/>
    </source>
</evidence>
<accession>A0AAU7C7P9</accession>